<keyword evidence="3" id="KW-1185">Reference proteome</keyword>
<dbReference type="PANTHER" id="PTHR43668:SF5">
    <property type="entry name" value="AMIDOHYDROLASE 3 DOMAIN-CONTAINING PROTEIN"/>
    <property type="match status" value="1"/>
</dbReference>
<dbReference type="InterPro" id="IPR050138">
    <property type="entry name" value="DHOase/Allantoinase_Hydrolase"/>
</dbReference>
<accession>A0A0C3B3M7</accession>
<dbReference type="InterPro" id="IPR011059">
    <property type="entry name" value="Metal-dep_hydrolase_composite"/>
</dbReference>
<dbReference type="PANTHER" id="PTHR43668">
    <property type="entry name" value="ALLANTOINASE"/>
    <property type="match status" value="1"/>
</dbReference>
<dbReference type="SUPFAM" id="SSF51338">
    <property type="entry name" value="Composite domain of metallo-dependent hydrolases"/>
    <property type="match status" value="1"/>
</dbReference>
<dbReference type="GO" id="GO:0006145">
    <property type="term" value="P:purine nucleobase catabolic process"/>
    <property type="evidence" value="ECO:0007669"/>
    <property type="project" value="TreeGrafter"/>
</dbReference>
<evidence type="ECO:0000259" key="1">
    <source>
        <dbReference type="Pfam" id="PF01979"/>
    </source>
</evidence>
<evidence type="ECO:0000313" key="2">
    <source>
        <dbReference type="EMBL" id="KIM31435.1"/>
    </source>
</evidence>
<dbReference type="OrthoDB" id="10258955at2759"/>
<dbReference type="InterPro" id="IPR032466">
    <property type="entry name" value="Metal_Hydrolase"/>
</dbReference>
<dbReference type="Pfam" id="PF01979">
    <property type="entry name" value="Amidohydro_1"/>
    <property type="match status" value="1"/>
</dbReference>
<reference evidence="3" key="2">
    <citation type="submission" date="2015-01" db="EMBL/GenBank/DDBJ databases">
        <title>Evolutionary Origins and Diversification of the Mycorrhizal Mutualists.</title>
        <authorList>
            <consortium name="DOE Joint Genome Institute"/>
            <consortium name="Mycorrhizal Genomics Consortium"/>
            <person name="Kohler A."/>
            <person name="Kuo A."/>
            <person name="Nagy L.G."/>
            <person name="Floudas D."/>
            <person name="Copeland A."/>
            <person name="Barry K.W."/>
            <person name="Cichocki N."/>
            <person name="Veneault-Fourrey C."/>
            <person name="LaButti K."/>
            <person name="Lindquist E.A."/>
            <person name="Lipzen A."/>
            <person name="Lundell T."/>
            <person name="Morin E."/>
            <person name="Murat C."/>
            <person name="Riley R."/>
            <person name="Ohm R."/>
            <person name="Sun H."/>
            <person name="Tunlid A."/>
            <person name="Henrissat B."/>
            <person name="Grigoriev I.V."/>
            <person name="Hibbett D.S."/>
            <person name="Martin F."/>
        </authorList>
    </citation>
    <scope>NUCLEOTIDE SEQUENCE [LARGE SCALE GENOMIC DNA]</scope>
    <source>
        <strain evidence="3">MAFF 305830</strain>
    </source>
</reference>
<dbReference type="GO" id="GO:0005737">
    <property type="term" value="C:cytoplasm"/>
    <property type="evidence" value="ECO:0007669"/>
    <property type="project" value="TreeGrafter"/>
</dbReference>
<dbReference type="GO" id="GO:0004038">
    <property type="term" value="F:allantoinase activity"/>
    <property type="evidence" value="ECO:0007669"/>
    <property type="project" value="TreeGrafter"/>
</dbReference>
<reference evidence="2 3" key="1">
    <citation type="submission" date="2014-04" db="EMBL/GenBank/DDBJ databases">
        <authorList>
            <consortium name="DOE Joint Genome Institute"/>
            <person name="Kuo A."/>
            <person name="Zuccaro A."/>
            <person name="Kohler A."/>
            <person name="Nagy L.G."/>
            <person name="Floudas D."/>
            <person name="Copeland A."/>
            <person name="Barry K.W."/>
            <person name="Cichocki N."/>
            <person name="Veneault-Fourrey C."/>
            <person name="LaButti K."/>
            <person name="Lindquist E.A."/>
            <person name="Lipzen A."/>
            <person name="Lundell T."/>
            <person name="Morin E."/>
            <person name="Murat C."/>
            <person name="Sun H."/>
            <person name="Tunlid A."/>
            <person name="Henrissat B."/>
            <person name="Grigoriev I.V."/>
            <person name="Hibbett D.S."/>
            <person name="Martin F."/>
            <person name="Nordberg H.P."/>
            <person name="Cantor M.N."/>
            <person name="Hua S.X."/>
        </authorList>
    </citation>
    <scope>NUCLEOTIDE SEQUENCE [LARGE SCALE GENOMIC DNA]</scope>
    <source>
        <strain evidence="2 3">MAFF 305830</strain>
    </source>
</reference>
<dbReference type="SUPFAM" id="SSF51556">
    <property type="entry name" value="Metallo-dependent hydrolases"/>
    <property type="match status" value="1"/>
</dbReference>
<dbReference type="Proteomes" id="UP000054097">
    <property type="component" value="Unassembled WGS sequence"/>
</dbReference>
<dbReference type="STRING" id="933852.A0A0C3B3M7"/>
<dbReference type="EMBL" id="KN824282">
    <property type="protein sequence ID" value="KIM31435.1"/>
    <property type="molecule type" value="Genomic_DNA"/>
</dbReference>
<organism evidence="2 3">
    <name type="scientific">Serendipita vermifera MAFF 305830</name>
    <dbReference type="NCBI Taxonomy" id="933852"/>
    <lineage>
        <taxon>Eukaryota</taxon>
        <taxon>Fungi</taxon>
        <taxon>Dikarya</taxon>
        <taxon>Basidiomycota</taxon>
        <taxon>Agaricomycotina</taxon>
        <taxon>Agaricomycetes</taxon>
        <taxon>Sebacinales</taxon>
        <taxon>Serendipitaceae</taxon>
        <taxon>Serendipita</taxon>
    </lineage>
</organism>
<gene>
    <name evidence="2" type="ORF">M408DRAFT_327645</name>
</gene>
<proteinExistence type="predicted"/>
<dbReference type="AlphaFoldDB" id="A0A0C3B3M7"/>
<sequence>MKPLLRDTGEGRPRHYSKLLLAAAASLFLAATLFFHHKSNPHGSTRHRPMHADELLKTCKARNVIPGPPSDFKLRKVSDRFAPGTPATYVKNATIWIGRSEGTYEHGGILLDKGIIVKVGHITAADLPAKYETIDAKGAWVTPGIFDMHSHLGVDAAPELLGSEDTNSIAGVAQPWLRSIDGLNTHDDAYRLSISGGVTTALILPGSANAIGGQAYVIKLRPTAERSPSSMLLEPPFTLNSSAKTPLLPNRWRHMKHACGENPKRVYSFSRMDTQWSFRKAYNEARKIKEKQDKFCAKIEAGLWNEVSDEYPEDLQWEALVDVLRGRTKVNNHCYEAVDFDQQIRLTNEFKFSISSFHHAHEAYLVPDLLKKMYGAPPALALFATYARYKREAYRGTEFAPRILSDAGLQVVMKSDHPGLDSRFLLYEAQQAHFYGLDSDLALASVTTTPAELQGFGHRLGYVKSGYDADIVLWDSHPLALGATPKQVFIDGIAQLKSPYSIKKPAEFQVAPKVPNFDKEAKDAVKYDGLPPLLPSNKAVSAMFTNVRKFYGRDSTGTSITSQEYAEGGSGVVVVVKGEVLCKGLASECAEYRTLYRDLEEIDLEGGVIAPGMLTYGGPIGLTEIEAESSTSDGVEFAPISQKIPKLIGKNPLMQASDGLQFQGRDTLLAYRNGVTAAVTAPVHSGFIGGLSVAFSPGAVNRLAKGAILKKVAALHVTINSYDEQPSVSAQIATLRNLLLGDIEGDIGKYFRMARDGEIPLVVDTDNADVIATLLDLLDEVSQLSRSKIKLIISGGAEAHLLAKELGQAGVGVILTRPRPFPSFWSGKEILPGLPLSKEGAVPALLANNVTVGLGIKESWQARNAWFDAAWVAIEAGGTLDKETALGLVSTNLEKLLGLEVETNQDLVAWHGGDVFDMSSKVAAVISRTREQIDIM</sequence>
<evidence type="ECO:0000313" key="3">
    <source>
        <dbReference type="Proteomes" id="UP000054097"/>
    </source>
</evidence>
<dbReference type="InterPro" id="IPR006680">
    <property type="entry name" value="Amidohydro-rel"/>
</dbReference>
<name>A0A0C3B3M7_SERVB</name>
<dbReference type="HOGENOM" id="CLU_006273_0_0_1"/>
<protein>
    <recommendedName>
        <fullName evidence="1">Amidohydrolase-related domain-containing protein</fullName>
    </recommendedName>
</protein>
<feature type="domain" description="Amidohydrolase-related" evidence="1">
    <location>
        <begin position="140"/>
        <end position="492"/>
    </location>
</feature>
<dbReference type="Gene3D" id="3.20.20.140">
    <property type="entry name" value="Metal-dependent hydrolases"/>
    <property type="match status" value="2"/>
</dbReference>